<dbReference type="RefSeq" id="WP_145232351.1">
    <property type="nucleotide sequence ID" value="NZ_CP036343.1"/>
</dbReference>
<evidence type="ECO:0000313" key="2">
    <source>
        <dbReference type="EMBL" id="QDT94461.1"/>
    </source>
</evidence>
<evidence type="ECO:0000256" key="1">
    <source>
        <dbReference type="SAM" id="Phobius"/>
    </source>
</evidence>
<protein>
    <submittedName>
        <fullName evidence="2">Uncharacterized protein</fullName>
    </submittedName>
</protein>
<dbReference type="Proteomes" id="UP000316855">
    <property type="component" value="Chromosome"/>
</dbReference>
<dbReference type="KEGG" id="gax:Pan161_61570"/>
<reference evidence="2 3" key="1">
    <citation type="submission" date="2019-02" db="EMBL/GenBank/DDBJ databases">
        <title>Deep-cultivation of Planctomycetes and their phenomic and genomic characterization uncovers novel biology.</title>
        <authorList>
            <person name="Wiegand S."/>
            <person name="Jogler M."/>
            <person name="Boedeker C."/>
            <person name="Pinto D."/>
            <person name="Vollmers J."/>
            <person name="Rivas-Marin E."/>
            <person name="Kohn T."/>
            <person name="Peeters S.H."/>
            <person name="Heuer A."/>
            <person name="Rast P."/>
            <person name="Oberbeckmann S."/>
            <person name="Bunk B."/>
            <person name="Jeske O."/>
            <person name="Meyerdierks A."/>
            <person name="Storesund J.E."/>
            <person name="Kallscheuer N."/>
            <person name="Luecker S."/>
            <person name="Lage O.M."/>
            <person name="Pohl T."/>
            <person name="Merkel B.J."/>
            <person name="Hornburger P."/>
            <person name="Mueller R.-W."/>
            <person name="Bruemmer F."/>
            <person name="Labrenz M."/>
            <person name="Spormann A.M."/>
            <person name="Op den Camp H."/>
            <person name="Overmann J."/>
            <person name="Amann R."/>
            <person name="Jetten M.S.M."/>
            <person name="Mascher T."/>
            <person name="Medema M.H."/>
            <person name="Devos D.P."/>
            <person name="Kaster A.-K."/>
            <person name="Ovreas L."/>
            <person name="Rohde M."/>
            <person name="Galperin M.Y."/>
            <person name="Jogler C."/>
        </authorList>
    </citation>
    <scope>NUCLEOTIDE SEQUENCE [LARGE SCALE GENOMIC DNA]</scope>
    <source>
        <strain evidence="2 3">Pan161</strain>
    </source>
</reference>
<name>A0A517VN56_9PLAN</name>
<accession>A0A517VN56</accession>
<keyword evidence="3" id="KW-1185">Reference proteome</keyword>
<dbReference type="EMBL" id="CP036343">
    <property type="protein sequence ID" value="QDT94461.1"/>
    <property type="molecule type" value="Genomic_DNA"/>
</dbReference>
<evidence type="ECO:0000313" key="3">
    <source>
        <dbReference type="Proteomes" id="UP000316855"/>
    </source>
</evidence>
<keyword evidence="1" id="KW-1133">Transmembrane helix</keyword>
<organism evidence="2 3">
    <name type="scientific">Gimesia algae</name>
    <dbReference type="NCBI Taxonomy" id="2527971"/>
    <lineage>
        <taxon>Bacteria</taxon>
        <taxon>Pseudomonadati</taxon>
        <taxon>Planctomycetota</taxon>
        <taxon>Planctomycetia</taxon>
        <taxon>Planctomycetales</taxon>
        <taxon>Planctomycetaceae</taxon>
        <taxon>Gimesia</taxon>
    </lineage>
</organism>
<proteinExistence type="predicted"/>
<feature type="transmembrane region" description="Helical" evidence="1">
    <location>
        <begin position="12"/>
        <end position="33"/>
    </location>
</feature>
<dbReference type="AlphaFoldDB" id="A0A517VN56"/>
<keyword evidence="1" id="KW-0812">Transmembrane</keyword>
<gene>
    <name evidence="2" type="ORF">Pan161_61570</name>
</gene>
<sequence>MNPSVRNKKRQTVLLLILLMSGIGLAITGYRWYTWPERTWNEFTLALANRDIAAANRLCDVDSLKVGINSFGELCLYIRNEPGAGSVYFPLDSIYRYDMKGFRNQNGPLPENLWQILNGKVPLTAHGVIWYGSLHFRRGKIRFHSDIK</sequence>
<keyword evidence="1" id="KW-0472">Membrane</keyword>